<evidence type="ECO:0000256" key="7">
    <source>
        <dbReference type="SAM" id="MobiDB-lite"/>
    </source>
</evidence>
<feature type="compositionally biased region" description="Basic and acidic residues" evidence="7">
    <location>
        <begin position="22"/>
        <end position="34"/>
    </location>
</feature>
<evidence type="ECO:0000256" key="1">
    <source>
        <dbReference type="ARBA" id="ARBA00003640"/>
    </source>
</evidence>
<dbReference type="RefSeq" id="WP_014661552.1">
    <property type="nucleotide sequence ID" value="NC_017737.1"/>
</dbReference>
<dbReference type="HOGENOM" id="CLU_1265487_0_0_7"/>
<feature type="region of interest" description="Disordered" evidence="7">
    <location>
        <begin position="1"/>
        <end position="34"/>
    </location>
</feature>
<dbReference type="NCBIfam" id="TIGR01870">
    <property type="entry name" value="cas_TM1810_Csm2"/>
    <property type="match status" value="1"/>
</dbReference>
<dbReference type="InterPro" id="IPR010149">
    <property type="entry name" value="CRISPR-assoc_prot_Csm2_III-A"/>
</dbReference>
<dbReference type="AlphaFoldDB" id="I0EP16"/>
<name>I0EP16_HELC0</name>
<gene>
    <name evidence="8" type="ordered locus">HCW_07135</name>
</gene>
<evidence type="ECO:0000256" key="3">
    <source>
        <dbReference type="ARBA" id="ARBA00016118"/>
    </source>
</evidence>
<dbReference type="Pfam" id="PF03750">
    <property type="entry name" value="Csm2_III-A"/>
    <property type="match status" value="1"/>
</dbReference>
<comment type="similarity">
    <text evidence="2">Belongs to the CRISPR-associated Csm2 family.</text>
</comment>
<evidence type="ECO:0000256" key="2">
    <source>
        <dbReference type="ARBA" id="ARBA00006896"/>
    </source>
</evidence>
<comment type="function">
    <text evidence="1">This subunit may be involved in monitoring complementarity of crRNA and target RNA.</text>
</comment>
<keyword evidence="4" id="KW-0694">RNA-binding</keyword>
<evidence type="ECO:0000256" key="6">
    <source>
        <dbReference type="ARBA" id="ARBA00031723"/>
    </source>
</evidence>
<organism evidence="8 9">
    <name type="scientific">Helicobacter cetorum (strain ATCC BAA-429 / MIT 00-7128)</name>
    <dbReference type="NCBI Taxonomy" id="182217"/>
    <lineage>
        <taxon>Bacteria</taxon>
        <taxon>Pseudomonadati</taxon>
        <taxon>Campylobacterota</taxon>
        <taxon>Epsilonproteobacteria</taxon>
        <taxon>Campylobacterales</taxon>
        <taxon>Helicobacteraceae</taxon>
        <taxon>Helicobacter</taxon>
    </lineage>
</organism>
<keyword evidence="5" id="KW-0051">Antiviral defense</keyword>
<dbReference type="Proteomes" id="UP000005010">
    <property type="component" value="Chromosome"/>
</dbReference>
<dbReference type="STRING" id="182217.HCW_07135"/>
<protein>
    <recommendedName>
        <fullName evidence="3">CRISPR system Cms protein Csm2</fullName>
    </recommendedName>
    <alternativeName>
        <fullName evidence="6">CRISPR type III A-associated protein Csm2</fullName>
    </alternativeName>
</protein>
<dbReference type="GO" id="GO:0051607">
    <property type="term" value="P:defense response to virus"/>
    <property type="evidence" value="ECO:0007669"/>
    <property type="project" value="UniProtKB-KW"/>
</dbReference>
<evidence type="ECO:0000313" key="8">
    <source>
        <dbReference type="EMBL" id="AFI04685.1"/>
    </source>
</evidence>
<evidence type="ECO:0000256" key="4">
    <source>
        <dbReference type="ARBA" id="ARBA00022884"/>
    </source>
</evidence>
<dbReference type="GO" id="GO:0003723">
    <property type="term" value="F:RNA binding"/>
    <property type="evidence" value="ECO:0007669"/>
    <property type="project" value="UniProtKB-KW"/>
</dbReference>
<dbReference type="KEGG" id="hce:HCW_07135"/>
<dbReference type="PATRIC" id="fig|182217.3.peg.1509"/>
<evidence type="ECO:0000313" key="9">
    <source>
        <dbReference type="Proteomes" id="UP000005010"/>
    </source>
</evidence>
<dbReference type="eggNOG" id="COG1421">
    <property type="taxonomic scope" value="Bacteria"/>
</dbReference>
<keyword evidence="9" id="KW-1185">Reference proteome</keyword>
<dbReference type="EMBL" id="CP003479">
    <property type="protein sequence ID" value="AFI04685.1"/>
    <property type="molecule type" value="Genomic_DNA"/>
</dbReference>
<sequence length="218" mass="25576">MPNKNQNNNRHHHNNNNNNKGHNQDKSPKQELDKEKFSKSEHFKFDLTAEKLKPTIFSDIAKNWSLMIANYDKGVKSSQLRLFYNEALKLEQEIIKNEDNFEKVLPFINALKFKVFYAKRRGLVNEALVIFIEQSLSQINHNQNEGSQNKDENTCKDNKEVFKNFLYLFEAIIGFYDDSNEAKNETENLKESCLKAFKEASNTKDPSQNYQDKNLLME</sequence>
<evidence type="ECO:0000256" key="5">
    <source>
        <dbReference type="ARBA" id="ARBA00023118"/>
    </source>
</evidence>
<proteinExistence type="inferred from homology"/>
<reference evidence="9" key="1">
    <citation type="submission" date="2012-04" db="EMBL/GenBank/DDBJ databases">
        <title>Complete genome sequence of Helicobacter cetorum strain MIT 00-7128.</title>
        <authorList>
            <person name="Kersulyte D."/>
            <person name="Berg D.E."/>
        </authorList>
    </citation>
    <scope>NUCLEOTIDE SEQUENCE [LARGE SCALE GENOMIC DNA]</scope>
    <source>
        <strain evidence="9">MIT 00-7128</strain>
    </source>
</reference>
<accession>I0EP16</accession>